<name>A0AAV7IXP3_COTGL</name>
<accession>A0AAV7IXP3</accession>
<protein>
    <submittedName>
        <fullName evidence="2">Uncharacterized protein</fullName>
    </submittedName>
</protein>
<reference evidence="2 3" key="1">
    <citation type="journal article" date="2021" name="J. Hered.">
        <title>A chromosome-level genome assembly of the parasitoid wasp, Cotesia glomerata (Hymenoptera: Braconidae).</title>
        <authorList>
            <person name="Pinto B.J."/>
            <person name="Weis J.J."/>
            <person name="Gamble T."/>
            <person name="Ode P.J."/>
            <person name="Paul R."/>
            <person name="Zaspel J.M."/>
        </authorList>
    </citation>
    <scope>NUCLEOTIDE SEQUENCE [LARGE SCALE GENOMIC DNA]</scope>
    <source>
        <strain evidence="2">CgM1</strain>
    </source>
</reference>
<dbReference type="Proteomes" id="UP000826195">
    <property type="component" value="Unassembled WGS sequence"/>
</dbReference>
<feature type="non-terminal residue" evidence="2">
    <location>
        <position position="1"/>
    </location>
</feature>
<sequence>RDRDKMALIWHQLLLVLHTSILTTATGDFRHISYEGKLTLRSCLKVIQYSK</sequence>
<proteinExistence type="predicted"/>
<evidence type="ECO:0000313" key="3">
    <source>
        <dbReference type="Proteomes" id="UP000826195"/>
    </source>
</evidence>
<gene>
    <name evidence="2" type="ORF">KQX54_008662</name>
</gene>
<keyword evidence="1" id="KW-0732">Signal</keyword>
<evidence type="ECO:0000256" key="1">
    <source>
        <dbReference type="SAM" id="SignalP"/>
    </source>
</evidence>
<organism evidence="2 3">
    <name type="scientific">Cotesia glomerata</name>
    <name type="common">Lepidopteran parasitic wasp</name>
    <name type="synonym">Apanteles glomeratus</name>
    <dbReference type="NCBI Taxonomy" id="32391"/>
    <lineage>
        <taxon>Eukaryota</taxon>
        <taxon>Metazoa</taxon>
        <taxon>Ecdysozoa</taxon>
        <taxon>Arthropoda</taxon>
        <taxon>Hexapoda</taxon>
        <taxon>Insecta</taxon>
        <taxon>Pterygota</taxon>
        <taxon>Neoptera</taxon>
        <taxon>Endopterygota</taxon>
        <taxon>Hymenoptera</taxon>
        <taxon>Apocrita</taxon>
        <taxon>Ichneumonoidea</taxon>
        <taxon>Braconidae</taxon>
        <taxon>Microgastrinae</taxon>
        <taxon>Cotesia</taxon>
    </lineage>
</organism>
<feature type="chain" id="PRO_5043753658" evidence="1">
    <location>
        <begin position="26"/>
        <end position="51"/>
    </location>
</feature>
<dbReference type="EMBL" id="JAHXZJ010000374">
    <property type="protein sequence ID" value="KAH0560803.1"/>
    <property type="molecule type" value="Genomic_DNA"/>
</dbReference>
<dbReference type="AlphaFoldDB" id="A0AAV7IXP3"/>
<feature type="signal peptide" evidence="1">
    <location>
        <begin position="1"/>
        <end position="25"/>
    </location>
</feature>
<evidence type="ECO:0000313" key="2">
    <source>
        <dbReference type="EMBL" id="KAH0560803.1"/>
    </source>
</evidence>
<keyword evidence="3" id="KW-1185">Reference proteome</keyword>
<comment type="caution">
    <text evidence="2">The sequence shown here is derived from an EMBL/GenBank/DDBJ whole genome shotgun (WGS) entry which is preliminary data.</text>
</comment>